<comment type="caution">
    <text evidence="2">The sequence shown here is derived from an EMBL/GenBank/DDBJ whole genome shotgun (WGS) entry which is preliminary data.</text>
</comment>
<dbReference type="EMBL" id="JACXLC010000001">
    <property type="protein sequence ID" value="MBD2842654.1"/>
    <property type="molecule type" value="Genomic_DNA"/>
</dbReference>
<protein>
    <submittedName>
        <fullName evidence="2">Anti-sigma factor</fullName>
    </submittedName>
</protein>
<name>A0ABR8KRT1_9SPHN</name>
<evidence type="ECO:0000313" key="3">
    <source>
        <dbReference type="Proteomes" id="UP000635384"/>
    </source>
</evidence>
<reference evidence="2 3" key="1">
    <citation type="submission" date="2020-09" db="EMBL/GenBank/DDBJ databases">
        <authorList>
            <person name="Yoon J.-W."/>
        </authorList>
    </citation>
    <scope>NUCLEOTIDE SEQUENCE [LARGE SCALE GENOMIC DNA]</scope>
    <source>
        <strain evidence="2 3">KMU-140</strain>
    </source>
</reference>
<dbReference type="PANTHER" id="PTHR37461:SF1">
    <property type="entry name" value="ANTI-SIGMA-K FACTOR RSKA"/>
    <property type="match status" value="1"/>
</dbReference>
<dbReference type="RefSeq" id="WP_190788098.1">
    <property type="nucleotide sequence ID" value="NZ_JACXLC010000001.1"/>
</dbReference>
<dbReference type="Pfam" id="PF10099">
    <property type="entry name" value="RskA_C"/>
    <property type="match status" value="1"/>
</dbReference>
<evidence type="ECO:0000313" key="2">
    <source>
        <dbReference type="EMBL" id="MBD2842654.1"/>
    </source>
</evidence>
<dbReference type="InterPro" id="IPR018764">
    <property type="entry name" value="RskA_C"/>
</dbReference>
<organism evidence="2 3">
    <name type="scientific">Erythrobacter rubeus</name>
    <dbReference type="NCBI Taxonomy" id="2760803"/>
    <lineage>
        <taxon>Bacteria</taxon>
        <taxon>Pseudomonadati</taxon>
        <taxon>Pseudomonadota</taxon>
        <taxon>Alphaproteobacteria</taxon>
        <taxon>Sphingomonadales</taxon>
        <taxon>Erythrobacteraceae</taxon>
        <taxon>Erythrobacter/Porphyrobacter group</taxon>
        <taxon>Erythrobacter</taxon>
    </lineage>
</organism>
<gene>
    <name evidence="2" type="ORF">IB285_10330</name>
</gene>
<proteinExistence type="predicted"/>
<dbReference type="Proteomes" id="UP000635384">
    <property type="component" value="Unassembled WGS sequence"/>
</dbReference>
<dbReference type="PANTHER" id="PTHR37461">
    <property type="entry name" value="ANTI-SIGMA-K FACTOR RSKA"/>
    <property type="match status" value="1"/>
</dbReference>
<evidence type="ECO:0000259" key="1">
    <source>
        <dbReference type="Pfam" id="PF10099"/>
    </source>
</evidence>
<dbReference type="InterPro" id="IPR051474">
    <property type="entry name" value="Anti-sigma-K/W_factor"/>
</dbReference>
<keyword evidence="3" id="KW-1185">Reference proteome</keyword>
<sequence>MSDENDIERGDAVMAAEYALGLLEGEELLMARGRAATDASFAAEVSQWEERLSPLLDEVEPMVPSDELWARIEQRVDAQRAAQAEAELSGGGGSAANVVMLEHRVRRWQWTAALTSTAAAALFGFIAITGNQTPVIVPVDAPPQQMAAADPLVAQVPIGDTGLRLDVTYIPESERMLVGAIGLTADGVHDHELWLVPADGSALQSLGVVAPGEVRSMELPEEIARNLSDGAQLVLTREPIGGKPEGVDAGPVVAEGAFSQV</sequence>
<accession>A0ABR8KRT1</accession>
<feature type="domain" description="Anti-sigma K factor RskA C-terminal" evidence="1">
    <location>
        <begin position="116"/>
        <end position="245"/>
    </location>
</feature>